<feature type="region of interest" description="Disordered" evidence="2">
    <location>
        <begin position="66"/>
        <end position="88"/>
    </location>
</feature>
<evidence type="ECO:0000313" key="4">
    <source>
        <dbReference type="EMBL" id="GBL91273.1"/>
    </source>
</evidence>
<dbReference type="SUPFAM" id="SSF49265">
    <property type="entry name" value="Fibronectin type III"/>
    <property type="match status" value="1"/>
</dbReference>
<evidence type="ECO:0000256" key="1">
    <source>
        <dbReference type="ARBA" id="ARBA00023157"/>
    </source>
</evidence>
<dbReference type="GO" id="GO:0098609">
    <property type="term" value="P:cell-cell adhesion"/>
    <property type="evidence" value="ECO:0007669"/>
    <property type="project" value="TreeGrafter"/>
</dbReference>
<dbReference type="EMBL" id="BGPR01083409">
    <property type="protein sequence ID" value="GBL91273.1"/>
    <property type="molecule type" value="Genomic_DNA"/>
</dbReference>
<comment type="caution">
    <text evidence="4">The sequence shown here is derived from an EMBL/GenBank/DDBJ whole genome shotgun (WGS) entry which is preliminary data.</text>
</comment>
<gene>
    <name evidence="4" type="ORF">AVEN_171310_1</name>
</gene>
<sequence length="179" mass="19747">PPPDDVTNGIIKGYYIGYRISSTSEPYTFKQVERSTEVQQQSTYITGLQPFTKYDIVVKAYNSAGAGPKSTKVTGKTLETAPPTSPVVQIVGSTKNSIDIKWEKDPKDKSAITVEMPRNNPPSKTTPKETTVRQKNKNRELAAGSGTPRSSVISNGKDTTYLKIYSDQTKYQRVINPNL</sequence>
<feature type="domain" description="Fibronectin type-III" evidence="3">
    <location>
        <begin position="1"/>
        <end position="80"/>
    </location>
</feature>
<dbReference type="Gene3D" id="2.60.40.10">
    <property type="entry name" value="Immunoglobulins"/>
    <property type="match status" value="1"/>
</dbReference>
<dbReference type="InterPro" id="IPR036116">
    <property type="entry name" value="FN3_sf"/>
</dbReference>
<dbReference type="GO" id="GO:0016020">
    <property type="term" value="C:membrane"/>
    <property type="evidence" value="ECO:0007669"/>
    <property type="project" value="UniProtKB-SubCell"/>
</dbReference>
<protein>
    <recommendedName>
        <fullName evidence="3">Fibronectin type-III domain-containing protein</fullName>
    </recommendedName>
</protein>
<keyword evidence="5" id="KW-1185">Reference proteome</keyword>
<feature type="non-terminal residue" evidence="4">
    <location>
        <position position="1"/>
    </location>
</feature>
<dbReference type="InterPro" id="IPR003961">
    <property type="entry name" value="FN3_dom"/>
</dbReference>
<evidence type="ECO:0000259" key="3">
    <source>
        <dbReference type="PROSITE" id="PS50853"/>
    </source>
</evidence>
<proteinExistence type="predicted"/>
<reference evidence="4 5" key="1">
    <citation type="journal article" date="2019" name="Sci. Rep.">
        <title>Orb-weaving spider Araneus ventricosus genome elucidates the spidroin gene catalogue.</title>
        <authorList>
            <person name="Kono N."/>
            <person name="Nakamura H."/>
            <person name="Ohtoshi R."/>
            <person name="Moran D.A.P."/>
            <person name="Shinohara A."/>
            <person name="Yoshida Y."/>
            <person name="Fujiwara M."/>
            <person name="Mori M."/>
            <person name="Tomita M."/>
            <person name="Arakawa K."/>
        </authorList>
    </citation>
    <scope>NUCLEOTIDE SEQUENCE [LARGE SCALE GENOMIC DNA]</scope>
</reference>
<evidence type="ECO:0000256" key="2">
    <source>
        <dbReference type="SAM" id="MobiDB-lite"/>
    </source>
</evidence>
<feature type="compositionally biased region" description="Basic and acidic residues" evidence="2">
    <location>
        <begin position="126"/>
        <end position="140"/>
    </location>
</feature>
<dbReference type="Proteomes" id="UP000499080">
    <property type="component" value="Unassembled WGS sequence"/>
</dbReference>
<dbReference type="CDD" id="cd00063">
    <property type="entry name" value="FN3"/>
    <property type="match status" value="1"/>
</dbReference>
<name>A0A4Y2BH38_ARAVE</name>
<dbReference type="AlphaFoldDB" id="A0A4Y2BH38"/>
<evidence type="ECO:0000313" key="5">
    <source>
        <dbReference type="Proteomes" id="UP000499080"/>
    </source>
</evidence>
<dbReference type="PANTHER" id="PTHR44170:SF6">
    <property type="entry name" value="CONTACTIN"/>
    <property type="match status" value="1"/>
</dbReference>
<dbReference type="Pfam" id="PF00041">
    <property type="entry name" value="fn3"/>
    <property type="match status" value="1"/>
</dbReference>
<dbReference type="PROSITE" id="PS50853">
    <property type="entry name" value="FN3"/>
    <property type="match status" value="1"/>
</dbReference>
<feature type="region of interest" description="Disordered" evidence="2">
    <location>
        <begin position="105"/>
        <end position="155"/>
    </location>
</feature>
<dbReference type="PANTHER" id="PTHR44170">
    <property type="entry name" value="PROTEIN SIDEKICK"/>
    <property type="match status" value="1"/>
</dbReference>
<keyword evidence="1" id="KW-1015">Disulfide bond</keyword>
<dbReference type="OrthoDB" id="6431829at2759"/>
<dbReference type="InterPro" id="IPR013783">
    <property type="entry name" value="Ig-like_fold"/>
</dbReference>
<accession>A0A4Y2BH38</accession>
<organism evidence="4 5">
    <name type="scientific">Araneus ventricosus</name>
    <name type="common">Orbweaver spider</name>
    <name type="synonym">Epeira ventricosa</name>
    <dbReference type="NCBI Taxonomy" id="182803"/>
    <lineage>
        <taxon>Eukaryota</taxon>
        <taxon>Metazoa</taxon>
        <taxon>Ecdysozoa</taxon>
        <taxon>Arthropoda</taxon>
        <taxon>Chelicerata</taxon>
        <taxon>Arachnida</taxon>
        <taxon>Araneae</taxon>
        <taxon>Araneomorphae</taxon>
        <taxon>Entelegynae</taxon>
        <taxon>Araneoidea</taxon>
        <taxon>Araneidae</taxon>
        <taxon>Araneus</taxon>
    </lineage>
</organism>